<feature type="domain" description="RNA polymerase sigma-70 region 2" evidence="5">
    <location>
        <begin position="32"/>
        <end position="101"/>
    </location>
</feature>
<dbReference type="CDD" id="cd06171">
    <property type="entry name" value="Sigma70_r4"/>
    <property type="match status" value="1"/>
</dbReference>
<dbReference type="PANTHER" id="PTHR30385:SF7">
    <property type="entry name" value="RNA POLYMERASE SIGMA FACTOR FLIA"/>
    <property type="match status" value="1"/>
</dbReference>
<dbReference type="PANTHER" id="PTHR30385">
    <property type="entry name" value="SIGMA FACTOR F FLAGELLAR"/>
    <property type="match status" value="1"/>
</dbReference>
<dbReference type="SUPFAM" id="SSF88946">
    <property type="entry name" value="Sigma2 domain of RNA polymerase sigma factors"/>
    <property type="match status" value="1"/>
</dbReference>
<evidence type="ECO:0000256" key="1">
    <source>
        <dbReference type="ARBA" id="ARBA00023015"/>
    </source>
</evidence>
<protein>
    <recommendedName>
        <fullName evidence="9">Flagellar biosynthesis sigma factor</fullName>
    </recommendedName>
</protein>
<dbReference type="GO" id="GO:0016987">
    <property type="term" value="F:sigma factor activity"/>
    <property type="evidence" value="ECO:0007669"/>
    <property type="project" value="UniProtKB-KW"/>
</dbReference>
<dbReference type="GO" id="GO:0003677">
    <property type="term" value="F:DNA binding"/>
    <property type="evidence" value="ECO:0007669"/>
    <property type="project" value="UniProtKB-KW"/>
</dbReference>
<dbReference type="NCBIfam" id="TIGR02937">
    <property type="entry name" value="sigma70-ECF"/>
    <property type="match status" value="1"/>
</dbReference>
<dbReference type="AlphaFoldDB" id="A0A066RU04"/>
<dbReference type="STRING" id="1654360.EA58_13970"/>
<dbReference type="Gene3D" id="1.20.140.160">
    <property type="match status" value="1"/>
</dbReference>
<dbReference type="Pfam" id="PF04542">
    <property type="entry name" value="Sigma70_r2"/>
    <property type="match status" value="1"/>
</dbReference>
<keyword evidence="2" id="KW-0731">Sigma factor</keyword>
<dbReference type="EMBL" id="JMIB01000027">
    <property type="protein sequence ID" value="KDM90863.1"/>
    <property type="molecule type" value="Genomic_DNA"/>
</dbReference>
<dbReference type="Pfam" id="PF04545">
    <property type="entry name" value="Sigma70_r4"/>
    <property type="match status" value="1"/>
</dbReference>
<dbReference type="InterPro" id="IPR000943">
    <property type="entry name" value="RNA_pol_sigma70"/>
</dbReference>
<evidence type="ECO:0008006" key="9">
    <source>
        <dbReference type="Google" id="ProtNLM"/>
    </source>
</evidence>
<organism evidence="7 8">
    <name type="scientific">Photobacterium galatheae</name>
    <dbReference type="NCBI Taxonomy" id="1654360"/>
    <lineage>
        <taxon>Bacteria</taxon>
        <taxon>Pseudomonadati</taxon>
        <taxon>Pseudomonadota</taxon>
        <taxon>Gammaproteobacteria</taxon>
        <taxon>Vibrionales</taxon>
        <taxon>Vibrionaceae</taxon>
        <taxon>Photobacterium</taxon>
    </lineage>
</organism>
<dbReference type="InterPro" id="IPR013325">
    <property type="entry name" value="RNA_pol_sigma_r2"/>
</dbReference>
<dbReference type="InterPro" id="IPR007630">
    <property type="entry name" value="RNA_pol_sigma70_r4"/>
</dbReference>
<keyword evidence="3" id="KW-0238">DNA-binding</keyword>
<keyword evidence="4" id="KW-0804">Transcription</keyword>
<reference evidence="7 8" key="1">
    <citation type="submission" date="2014-04" db="EMBL/GenBank/DDBJ databases">
        <title>Draft genome sequence of Photobacterium halotolerans S2753: a solonamide, ngercheumicin and holomycin producer.</title>
        <authorList>
            <person name="Machado H.R."/>
            <person name="Gram L."/>
        </authorList>
    </citation>
    <scope>NUCLEOTIDE SEQUENCE [LARGE SCALE GENOMIC DNA]</scope>
    <source>
        <strain evidence="7 8">S2753</strain>
    </source>
</reference>
<keyword evidence="8" id="KW-1185">Reference proteome</keyword>
<evidence type="ECO:0000259" key="6">
    <source>
        <dbReference type="Pfam" id="PF04545"/>
    </source>
</evidence>
<dbReference type="InterPro" id="IPR013324">
    <property type="entry name" value="RNA_pol_sigma_r3/r4-like"/>
</dbReference>
<evidence type="ECO:0000256" key="4">
    <source>
        <dbReference type="ARBA" id="ARBA00023163"/>
    </source>
</evidence>
<dbReference type="SUPFAM" id="SSF88659">
    <property type="entry name" value="Sigma3 and sigma4 domains of RNA polymerase sigma factors"/>
    <property type="match status" value="1"/>
</dbReference>
<keyword evidence="1" id="KW-0805">Transcription regulation</keyword>
<dbReference type="InterPro" id="IPR007627">
    <property type="entry name" value="RNA_pol_sigma70_r2"/>
</dbReference>
<gene>
    <name evidence="7" type="ORF">EA58_13970</name>
</gene>
<comment type="caution">
    <text evidence="7">The sequence shown here is derived from an EMBL/GenBank/DDBJ whole genome shotgun (WGS) entry which is preliminary data.</text>
</comment>
<evidence type="ECO:0000313" key="7">
    <source>
        <dbReference type="EMBL" id="KDM90863.1"/>
    </source>
</evidence>
<dbReference type="PRINTS" id="PR00046">
    <property type="entry name" value="SIGMA70FCT"/>
</dbReference>
<evidence type="ECO:0000256" key="2">
    <source>
        <dbReference type="ARBA" id="ARBA00023082"/>
    </source>
</evidence>
<feature type="domain" description="RNA polymerase sigma-70 region 4" evidence="6">
    <location>
        <begin position="189"/>
        <end position="238"/>
    </location>
</feature>
<proteinExistence type="predicted"/>
<evidence type="ECO:0000256" key="3">
    <source>
        <dbReference type="ARBA" id="ARBA00023125"/>
    </source>
</evidence>
<dbReference type="GO" id="GO:0006352">
    <property type="term" value="P:DNA-templated transcription initiation"/>
    <property type="evidence" value="ECO:0007669"/>
    <property type="project" value="InterPro"/>
</dbReference>
<name>A0A066RU04_9GAMM</name>
<sequence length="241" mass="28095">MCQRKAKGKNATVQSKFVKSNVDLEKNYREHEKYVNKILSLVLRHFGYQVTQSEREDLLQLGLIHLIELHRVFEPDFEIPFHAFAKKRIYGGFVDYFRKHSAIPRRQQETYRHYRKIKQQAAANGEIMTLTQTASYLDLEVDKLSAMLLNWEARFHASIDDVTDALKYDEDHPYIQLERAADHQSLMNAISNLTEKEQIVLSLYFDQELSLKEVGGVLGITDGRVSQIKNDAIRKIRNQIV</sequence>
<accession>A0A066RU04</accession>
<dbReference type="Proteomes" id="UP000027192">
    <property type="component" value="Unassembled WGS sequence"/>
</dbReference>
<evidence type="ECO:0000259" key="5">
    <source>
        <dbReference type="Pfam" id="PF04542"/>
    </source>
</evidence>
<dbReference type="InterPro" id="IPR014284">
    <property type="entry name" value="RNA_pol_sigma-70_dom"/>
</dbReference>
<dbReference type="Gene3D" id="1.10.1740.10">
    <property type="match status" value="1"/>
</dbReference>
<evidence type="ECO:0000313" key="8">
    <source>
        <dbReference type="Proteomes" id="UP000027192"/>
    </source>
</evidence>